<dbReference type="InterPro" id="IPR002912">
    <property type="entry name" value="ACT_dom"/>
</dbReference>
<dbReference type="STRING" id="1736691.SAMN06295964_1403"/>
<evidence type="ECO:0000259" key="1">
    <source>
        <dbReference type="PROSITE" id="PS51671"/>
    </source>
</evidence>
<proteinExistence type="predicted"/>
<evidence type="ECO:0000313" key="2">
    <source>
        <dbReference type="EMBL" id="SKB06654.1"/>
    </source>
</evidence>
<protein>
    <recommendedName>
        <fullName evidence="1">ACT domain-containing protein</fullName>
    </recommendedName>
</protein>
<name>A0A1T4YY05_9ACTN</name>
<dbReference type="PROSITE" id="PS51671">
    <property type="entry name" value="ACT"/>
    <property type="match status" value="1"/>
</dbReference>
<dbReference type="Gene3D" id="3.30.70.260">
    <property type="match status" value="1"/>
</dbReference>
<sequence length="219" mass="22736">MVGMAFLLRVELPDVPGSLGALATALGGAGADIEAIEIVEHRADGVAVDDVLLELPSAVMPDALITACQGLEGVHVHWISRYTAGANLSMDLEAVEAFTDEPDLAIERLIEVIPSTFRTDWAMAVGPGEEGAAFLFGSSAAPRVVPDCDDWLAVGKAQSLPDVTAWDSTVLAGSPGTTRSGLQFFVAVGRHGGPEFLASEIARLGHMVSLAASVQTEGD</sequence>
<dbReference type="AlphaFoldDB" id="A0A1T4YY05"/>
<feature type="domain" description="ACT" evidence="1">
    <location>
        <begin position="7"/>
        <end position="81"/>
    </location>
</feature>
<gene>
    <name evidence="2" type="ORF">SAMN06295964_1403</name>
</gene>
<dbReference type="InterPro" id="IPR045865">
    <property type="entry name" value="ACT-like_dom_sf"/>
</dbReference>
<dbReference type="EMBL" id="LT796768">
    <property type="protein sequence ID" value="SKB06654.1"/>
    <property type="molecule type" value="Genomic_DNA"/>
</dbReference>
<organism evidence="2 3">
    <name type="scientific">Aeromicrobium choanae</name>
    <dbReference type="NCBI Taxonomy" id="1736691"/>
    <lineage>
        <taxon>Bacteria</taxon>
        <taxon>Bacillati</taxon>
        <taxon>Actinomycetota</taxon>
        <taxon>Actinomycetes</taxon>
        <taxon>Propionibacteriales</taxon>
        <taxon>Nocardioidaceae</taxon>
        <taxon>Aeromicrobium</taxon>
    </lineage>
</organism>
<dbReference type="SUPFAM" id="SSF55021">
    <property type="entry name" value="ACT-like"/>
    <property type="match status" value="1"/>
</dbReference>
<keyword evidence="3" id="KW-1185">Reference proteome</keyword>
<reference evidence="3" key="1">
    <citation type="submission" date="2017-02" db="EMBL/GenBank/DDBJ databases">
        <authorList>
            <person name="Varghese N."/>
            <person name="Submissions S."/>
        </authorList>
    </citation>
    <scope>NUCLEOTIDE SEQUENCE [LARGE SCALE GENOMIC DNA]</scope>
    <source>
        <strain evidence="3">9H-4</strain>
    </source>
</reference>
<accession>A0A1T4YY05</accession>
<evidence type="ECO:0000313" key="3">
    <source>
        <dbReference type="Proteomes" id="UP000191040"/>
    </source>
</evidence>
<dbReference type="Proteomes" id="UP000191040">
    <property type="component" value="Chromosome I"/>
</dbReference>